<dbReference type="PRINTS" id="PR00959">
    <property type="entry name" value="MEVGALKINASE"/>
</dbReference>
<dbReference type="GO" id="GO:0005524">
    <property type="term" value="F:ATP binding"/>
    <property type="evidence" value="ECO:0007669"/>
    <property type="project" value="UniProtKB-KW"/>
</dbReference>
<dbReference type="GO" id="GO:0006012">
    <property type="term" value="P:galactose metabolic process"/>
    <property type="evidence" value="ECO:0007669"/>
    <property type="project" value="InterPro"/>
</dbReference>
<evidence type="ECO:0000256" key="1">
    <source>
        <dbReference type="ARBA" id="ARBA00022679"/>
    </source>
</evidence>
<dbReference type="SUPFAM" id="SSF55060">
    <property type="entry name" value="GHMP Kinase, C-terminal domain"/>
    <property type="match status" value="1"/>
</dbReference>
<dbReference type="InterPro" id="IPR000705">
    <property type="entry name" value="Galactokinase"/>
</dbReference>
<keyword evidence="5" id="KW-0067">ATP-binding</keyword>
<evidence type="ECO:0000256" key="4">
    <source>
        <dbReference type="ARBA" id="ARBA00022777"/>
    </source>
</evidence>
<dbReference type="Gene3D" id="3.30.230.10">
    <property type="match status" value="2"/>
</dbReference>
<organism evidence="10 11">
    <name type="scientific">Lepeophtheirus salmonis</name>
    <name type="common">Salmon louse</name>
    <name type="synonym">Caligus salmonis</name>
    <dbReference type="NCBI Taxonomy" id="72036"/>
    <lineage>
        <taxon>Eukaryota</taxon>
        <taxon>Metazoa</taxon>
        <taxon>Ecdysozoa</taxon>
        <taxon>Arthropoda</taxon>
        <taxon>Crustacea</taxon>
        <taxon>Multicrustacea</taxon>
        <taxon>Hexanauplia</taxon>
        <taxon>Copepoda</taxon>
        <taxon>Siphonostomatoida</taxon>
        <taxon>Caligidae</taxon>
        <taxon>Lepeophtheirus</taxon>
    </lineage>
</organism>
<dbReference type="PROSITE" id="PS00627">
    <property type="entry name" value="GHMP_KINASES_ATP"/>
    <property type="match status" value="1"/>
</dbReference>
<dbReference type="Pfam" id="PF10509">
    <property type="entry name" value="GalKase_gal_bdg"/>
    <property type="match status" value="1"/>
</dbReference>
<dbReference type="PANTHER" id="PTHR10457:SF7">
    <property type="entry name" value="GALACTOKINASE-RELATED"/>
    <property type="match status" value="1"/>
</dbReference>
<accession>A0A7R8CXB7</accession>
<dbReference type="InterPro" id="IPR036554">
    <property type="entry name" value="GHMP_kinase_C_sf"/>
</dbReference>
<proteinExistence type="predicted"/>
<evidence type="ECO:0000256" key="3">
    <source>
        <dbReference type="ARBA" id="ARBA00022741"/>
    </source>
</evidence>
<dbReference type="EC" id="2.7.1.6" evidence="10"/>
<evidence type="ECO:0000259" key="9">
    <source>
        <dbReference type="Pfam" id="PF10509"/>
    </source>
</evidence>
<dbReference type="GO" id="GO:0005829">
    <property type="term" value="C:cytosol"/>
    <property type="evidence" value="ECO:0007669"/>
    <property type="project" value="TreeGrafter"/>
</dbReference>
<dbReference type="InterPro" id="IPR013750">
    <property type="entry name" value="GHMP_kinase_C_dom"/>
</dbReference>
<dbReference type="OrthoDB" id="275179at2759"/>
<sequence length="334" mass="37431">MNHEEILLTKLKSKYTDLFGSLPSVPILTCAPGRVNLIGEHVDYNDGFVLPMAISFKTFIFGFNIAIVSSVPMGSGLSSSAALEVAFYTFLEKLTNSRAPTLVDKALQCQKAENVYAGVPCGNMDQLISVLGKEDFAILIDCKSLEIKYTPLKNPEVVIMIINSHVKHELQGSEYSQRRASCEKVARLLQVSSLREVCMEDLEKIRTELTEDEFRKGRHVITEIQRTILAHTALEKDDYDGLGQLFYESHESLKNDFEVSCHELDFLVDSIKPMEGVYGSRMTGGGFGGCTVSIIKRSHAEEIQKEITHKYKQFHHKEITVFTCKPSQGARIIE</sequence>
<evidence type="ECO:0000313" key="11">
    <source>
        <dbReference type="Proteomes" id="UP000675881"/>
    </source>
</evidence>
<dbReference type="SUPFAM" id="SSF54211">
    <property type="entry name" value="Ribosomal protein S5 domain 2-like"/>
    <property type="match status" value="1"/>
</dbReference>
<dbReference type="Proteomes" id="UP000675881">
    <property type="component" value="Chromosome 5"/>
</dbReference>
<evidence type="ECO:0000256" key="5">
    <source>
        <dbReference type="ARBA" id="ARBA00022840"/>
    </source>
</evidence>
<dbReference type="InterPro" id="IPR006203">
    <property type="entry name" value="GHMP_knse_ATP-bd_CS"/>
</dbReference>
<evidence type="ECO:0000256" key="2">
    <source>
        <dbReference type="ARBA" id="ARBA00022723"/>
    </source>
</evidence>
<feature type="domain" description="GHMP kinase C-terminal" evidence="8">
    <location>
        <begin position="232"/>
        <end position="312"/>
    </location>
</feature>
<keyword evidence="3" id="KW-0547">Nucleotide-binding</keyword>
<dbReference type="PIRSF" id="PIRSF000530">
    <property type="entry name" value="Galactokinase"/>
    <property type="match status" value="1"/>
</dbReference>
<protein>
    <submittedName>
        <fullName evidence="10">GalK</fullName>
        <ecNumber evidence="10">2.7.1.6</ecNumber>
    </submittedName>
</protein>
<dbReference type="InterPro" id="IPR020568">
    <property type="entry name" value="Ribosomal_Su5_D2-typ_SF"/>
</dbReference>
<dbReference type="AlphaFoldDB" id="A0A7R8CXB7"/>
<dbReference type="EMBL" id="HG994584">
    <property type="protein sequence ID" value="CAF2959234.1"/>
    <property type="molecule type" value="Genomic_DNA"/>
</dbReference>
<dbReference type="NCBIfam" id="TIGR00131">
    <property type="entry name" value="gal_kin"/>
    <property type="match status" value="1"/>
</dbReference>
<keyword evidence="7" id="KW-0119">Carbohydrate metabolism</keyword>
<dbReference type="Gene3D" id="3.30.70.890">
    <property type="entry name" value="GHMP kinase, C-terminal domain"/>
    <property type="match status" value="1"/>
</dbReference>
<name>A0A7R8CXB7_LEPSM</name>
<keyword evidence="2" id="KW-0479">Metal-binding</keyword>
<keyword evidence="11" id="KW-1185">Reference proteome</keyword>
<evidence type="ECO:0000259" key="8">
    <source>
        <dbReference type="Pfam" id="PF08544"/>
    </source>
</evidence>
<evidence type="ECO:0000256" key="6">
    <source>
        <dbReference type="ARBA" id="ARBA00022842"/>
    </source>
</evidence>
<dbReference type="InterPro" id="IPR006206">
    <property type="entry name" value="Mevalonate/galactokinase"/>
</dbReference>
<dbReference type="GO" id="GO:0046872">
    <property type="term" value="F:metal ion binding"/>
    <property type="evidence" value="ECO:0007669"/>
    <property type="project" value="UniProtKB-KW"/>
</dbReference>
<keyword evidence="1 10" id="KW-0808">Transferase</keyword>
<keyword evidence="6" id="KW-0460">Magnesium</keyword>
<feature type="domain" description="Galactokinase N-terminal" evidence="9">
    <location>
        <begin position="14"/>
        <end position="60"/>
    </location>
</feature>
<dbReference type="FunFam" id="3.30.70.890:FF:000001">
    <property type="entry name" value="Galactokinase"/>
    <property type="match status" value="1"/>
</dbReference>
<gene>
    <name evidence="10" type="ORF">LSAA_10905</name>
</gene>
<dbReference type="PANTHER" id="PTHR10457">
    <property type="entry name" value="MEVALONATE KINASE/GALACTOKINASE"/>
    <property type="match status" value="1"/>
</dbReference>
<dbReference type="GO" id="GO:0004335">
    <property type="term" value="F:galactokinase activity"/>
    <property type="evidence" value="ECO:0007669"/>
    <property type="project" value="UniProtKB-EC"/>
</dbReference>
<keyword evidence="4" id="KW-0418">Kinase</keyword>
<evidence type="ECO:0000313" key="10">
    <source>
        <dbReference type="EMBL" id="CAF2959234.1"/>
    </source>
</evidence>
<dbReference type="Pfam" id="PF08544">
    <property type="entry name" value="GHMP_kinases_C"/>
    <property type="match status" value="1"/>
</dbReference>
<evidence type="ECO:0000256" key="7">
    <source>
        <dbReference type="ARBA" id="ARBA00023277"/>
    </source>
</evidence>
<dbReference type="InterPro" id="IPR014721">
    <property type="entry name" value="Ribsml_uS5_D2-typ_fold_subgr"/>
</dbReference>
<dbReference type="InterPro" id="IPR019539">
    <property type="entry name" value="GalKase_N"/>
</dbReference>
<dbReference type="InterPro" id="IPR019741">
    <property type="entry name" value="Galactokinase_CS"/>
</dbReference>
<reference evidence="10" key="1">
    <citation type="submission" date="2021-02" db="EMBL/GenBank/DDBJ databases">
        <authorList>
            <person name="Bekaert M."/>
        </authorList>
    </citation>
    <scope>NUCLEOTIDE SEQUENCE</scope>
    <source>
        <strain evidence="10">IoA-00</strain>
    </source>
</reference>
<dbReference type="PROSITE" id="PS00106">
    <property type="entry name" value="GALACTOKINASE"/>
    <property type="match status" value="1"/>
</dbReference>